<dbReference type="InterPro" id="IPR056975">
    <property type="entry name" value="HTH_73"/>
</dbReference>
<accession>A0ABU9ST10</accession>
<feature type="domain" description="HTH-like" evidence="1">
    <location>
        <begin position="4"/>
        <end position="68"/>
    </location>
</feature>
<evidence type="ECO:0000313" key="2">
    <source>
        <dbReference type="EMBL" id="MEM5496604.1"/>
    </source>
</evidence>
<dbReference type="Proteomes" id="UP001461163">
    <property type="component" value="Unassembled WGS sequence"/>
</dbReference>
<name>A0ABU9ST10_9ALTE</name>
<comment type="caution">
    <text evidence="2">The sequence shown here is derived from an EMBL/GenBank/DDBJ whole genome shotgun (WGS) entry which is preliminary data.</text>
</comment>
<keyword evidence="3" id="KW-1185">Reference proteome</keyword>
<gene>
    <name evidence="2" type="ORF">WNY77_04245</name>
</gene>
<reference evidence="2 3" key="1">
    <citation type="submission" date="2024-03" db="EMBL/GenBank/DDBJ databases">
        <title>Community enrichment and isolation of bacterial strains for fucoidan degradation.</title>
        <authorList>
            <person name="Sichert A."/>
        </authorList>
    </citation>
    <scope>NUCLEOTIDE SEQUENCE [LARGE SCALE GENOMIC DNA]</scope>
    <source>
        <strain evidence="2 3">AS12</strain>
    </source>
</reference>
<dbReference type="Pfam" id="PF24718">
    <property type="entry name" value="HTH_73"/>
    <property type="match status" value="1"/>
</dbReference>
<proteinExistence type="predicted"/>
<protein>
    <recommendedName>
        <fullName evidence="1">HTH-like domain-containing protein</fullName>
    </recommendedName>
</protein>
<organism evidence="2 3">
    <name type="scientific">Paraglaciecola mesophila</name>
    <dbReference type="NCBI Taxonomy" id="197222"/>
    <lineage>
        <taxon>Bacteria</taxon>
        <taxon>Pseudomonadati</taxon>
        <taxon>Pseudomonadota</taxon>
        <taxon>Gammaproteobacteria</taxon>
        <taxon>Alteromonadales</taxon>
        <taxon>Alteromonadaceae</taxon>
        <taxon>Paraglaciecola</taxon>
    </lineage>
</organism>
<dbReference type="EMBL" id="JBBMQS010000002">
    <property type="protein sequence ID" value="MEM5496604.1"/>
    <property type="molecule type" value="Genomic_DNA"/>
</dbReference>
<sequence>MRTSELIEHIKSEVAQAALDKNKDAVNMYLVVKYANQLKDLNPIDFALSIGRKESYATEFRKGLKLAVIIEGRGL</sequence>
<dbReference type="RefSeq" id="WP_342881005.1">
    <property type="nucleotide sequence ID" value="NZ_JBBMQS010000002.1"/>
</dbReference>
<evidence type="ECO:0000259" key="1">
    <source>
        <dbReference type="Pfam" id="PF24718"/>
    </source>
</evidence>
<evidence type="ECO:0000313" key="3">
    <source>
        <dbReference type="Proteomes" id="UP001461163"/>
    </source>
</evidence>